<feature type="domain" description="Glycosyl transferase family 1" evidence="3">
    <location>
        <begin position="199"/>
        <end position="377"/>
    </location>
</feature>
<dbReference type="Proteomes" id="UP000176609">
    <property type="component" value="Unassembled WGS sequence"/>
</dbReference>
<feature type="domain" description="Glycosyltransferase subfamily 4-like N-terminal" evidence="4">
    <location>
        <begin position="17"/>
        <end position="186"/>
    </location>
</feature>
<keyword evidence="2" id="KW-0812">Transmembrane</keyword>
<evidence type="ECO:0000256" key="1">
    <source>
        <dbReference type="ARBA" id="ARBA00022679"/>
    </source>
</evidence>
<name>A0A1F6AR25_9BACT</name>
<keyword evidence="2" id="KW-0472">Membrane</keyword>
<keyword evidence="2" id="KW-1133">Transmembrane helix</keyword>
<evidence type="ECO:0000259" key="4">
    <source>
        <dbReference type="Pfam" id="PF13439"/>
    </source>
</evidence>
<keyword evidence="1" id="KW-0808">Transferase</keyword>
<evidence type="ECO:0000313" key="6">
    <source>
        <dbReference type="Proteomes" id="UP000176609"/>
    </source>
</evidence>
<dbReference type="AlphaFoldDB" id="A0A1F6AR25"/>
<proteinExistence type="predicted"/>
<dbReference type="GO" id="GO:0009103">
    <property type="term" value="P:lipopolysaccharide biosynthetic process"/>
    <property type="evidence" value="ECO:0007669"/>
    <property type="project" value="TreeGrafter"/>
</dbReference>
<evidence type="ECO:0000259" key="3">
    <source>
        <dbReference type="Pfam" id="PF00534"/>
    </source>
</evidence>
<dbReference type="InterPro" id="IPR028098">
    <property type="entry name" value="Glyco_trans_4-like_N"/>
</dbReference>
<accession>A0A1F6AR25</accession>
<dbReference type="Gene3D" id="3.40.50.2000">
    <property type="entry name" value="Glycogen Phosphorylase B"/>
    <property type="match status" value="2"/>
</dbReference>
<dbReference type="Pfam" id="PF13439">
    <property type="entry name" value="Glyco_transf_4"/>
    <property type="match status" value="1"/>
</dbReference>
<evidence type="ECO:0008006" key="7">
    <source>
        <dbReference type="Google" id="ProtNLM"/>
    </source>
</evidence>
<feature type="transmembrane region" description="Helical" evidence="2">
    <location>
        <begin position="65"/>
        <end position="85"/>
    </location>
</feature>
<dbReference type="GO" id="GO:0016757">
    <property type="term" value="F:glycosyltransferase activity"/>
    <property type="evidence" value="ECO:0007669"/>
    <property type="project" value="InterPro"/>
</dbReference>
<sequence length="399" mass="47013">MKITMVVYSHYSRDARVRRYAEALAEKNIIVDILCLKENYHPKESNIKLFYYPLPRRRYGKMWNIFEYIIFLIYSTLFLSLIYFFKRYKVIHVHNMPEFLVFSGVLPKIFGAKIILDMHDPMPELYMSKYHTPENSLMVKWLKWLEGLSLKFADHILTANEEFKKIFLSRHKIEADKISVILNCPDPKIFNPPASPAGRQPTTHNPQQFTLLYMGTVEKRFGLDVAVEAMPDLIKKIPHIRFIIIPKLENEGEYFKNLKIKIQSAPPAGGWRTKLKNYIQFLSPLPLEKIADQLRKTDVGIVLAQNGVFTESIFPVKLLEFIQMKIPVIASKTKSLVKYFDSSSIYYLKNNTSEDFTKAVIDLWKSVRLRKKLTINSLKYFNLHNWKVERRKYYNILKI</sequence>
<reference evidence="5 6" key="1">
    <citation type="journal article" date="2016" name="Nat. Commun.">
        <title>Thousands of microbial genomes shed light on interconnected biogeochemical processes in an aquifer system.</title>
        <authorList>
            <person name="Anantharaman K."/>
            <person name="Brown C.T."/>
            <person name="Hug L.A."/>
            <person name="Sharon I."/>
            <person name="Castelle C.J."/>
            <person name="Probst A.J."/>
            <person name="Thomas B.C."/>
            <person name="Singh A."/>
            <person name="Wilkins M.J."/>
            <person name="Karaoz U."/>
            <person name="Brodie E.L."/>
            <person name="Williams K.H."/>
            <person name="Hubbard S.S."/>
            <person name="Banfield J.F."/>
        </authorList>
    </citation>
    <scope>NUCLEOTIDE SEQUENCE [LARGE SCALE GENOMIC DNA]</scope>
</reference>
<protein>
    <recommendedName>
        <fullName evidence="7">Glycosyltransferase subfamily 4-like N-terminal domain-containing protein</fullName>
    </recommendedName>
</protein>
<comment type="caution">
    <text evidence="5">The sequence shown here is derived from an EMBL/GenBank/DDBJ whole genome shotgun (WGS) entry which is preliminary data.</text>
</comment>
<gene>
    <name evidence="5" type="ORF">A2960_02335</name>
</gene>
<dbReference type="SUPFAM" id="SSF53756">
    <property type="entry name" value="UDP-Glycosyltransferase/glycogen phosphorylase"/>
    <property type="match status" value="1"/>
</dbReference>
<dbReference type="Pfam" id="PF00534">
    <property type="entry name" value="Glycos_transf_1"/>
    <property type="match status" value="1"/>
</dbReference>
<evidence type="ECO:0000313" key="5">
    <source>
        <dbReference type="EMBL" id="OGG26962.1"/>
    </source>
</evidence>
<organism evidence="5 6">
    <name type="scientific">Candidatus Gottesmanbacteria bacterium RIFCSPLOWO2_01_FULL_39_12b</name>
    <dbReference type="NCBI Taxonomy" id="1798388"/>
    <lineage>
        <taxon>Bacteria</taxon>
        <taxon>Candidatus Gottesmaniibacteriota</taxon>
    </lineage>
</organism>
<dbReference type="PANTHER" id="PTHR46401:SF2">
    <property type="entry name" value="GLYCOSYLTRANSFERASE WBBK-RELATED"/>
    <property type="match status" value="1"/>
</dbReference>
<dbReference type="EMBL" id="MFJR01000007">
    <property type="protein sequence ID" value="OGG26962.1"/>
    <property type="molecule type" value="Genomic_DNA"/>
</dbReference>
<dbReference type="InterPro" id="IPR001296">
    <property type="entry name" value="Glyco_trans_1"/>
</dbReference>
<dbReference type="PANTHER" id="PTHR46401">
    <property type="entry name" value="GLYCOSYLTRANSFERASE WBBK-RELATED"/>
    <property type="match status" value="1"/>
</dbReference>
<evidence type="ECO:0000256" key="2">
    <source>
        <dbReference type="SAM" id="Phobius"/>
    </source>
</evidence>
<dbReference type="CDD" id="cd03794">
    <property type="entry name" value="GT4_WbuB-like"/>
    <property type="match status" value="1"/>
</dbReference>